<dbReference type="InterPro" id="IPR018957">
    <property type="entry name" value="Znf_C3HC4_RING-type"/>
</dbReference>
<accession>A0A8X6Y1Y7</accession>
<dbReference type="GO" id="GO:0008270">
    <property type="term" value="F:zinc ion binding"/>
    <property type="evidence" value="ECO:0007669"/>
    <property type="project" value="UniProtKB-KW"/>
</dbReference>
<dbReference type="EMBL" id="BMAV01015310">
    <property type="protein sequence ID" value="GFY64586.1"/>
    <property type="molecule type" value="Genomic_DNA"/>
</dbReference>
<evidence type="ECO:0000313" key="6">
    <source>
        <dbReference type="Proteomes" id="UP000886998"/>
    </source>
</evidence>
<evidence type="ECO:0000256" key="1">
    <source>
        <dbReference type="ARBA" id="ARBA00022723"/>
    </source>
</evidence>
<dbReference type="Proteomes" id="UP000886998">
    <property type="component" value="Unassembled WGS sequence"/>
</dbReference>
<dbReference type="AlphaFoldDB" id="A0A8X6Y1Y7"/>
<dbReference type="InterPro" id="IPR013083">
    <property type="entry name" value="Znf_RING/FYVE/PHD"/>
</dbReference>
<dbReference type="OrthoDB" id="1714475at2759"/>
<evidence type="ECO:0000313" key="5">
    <source>
        <dbReference type="EMBL" id="GFY64586.1"/>
    </source>
</evidence>
<proteinExistence type="predicted"/>
<keyword evidence="3" id="KW-0862">Zinc</keyword>
<reference evidence="5" key="1">
    <citation type="submission" date="2020-08" db="EMBL/GenBank/DDBJ databases">
        <title>Multicomponent nature underlies the extraordinary mechanical properties of spider dragline silk.</title>
        <authorList>
            <person name="Kono N."/>
            <person name="Nakamura H."/>
            <person name="Mori M."/>
            <person name="Yoshida Y."/>
            <person name="Ohtoshi R."/>
            <person name="Malay A.D."/>
            <person name="Moran D.A.P."/>
            <person name="Tomita M."/>
            <person name="Numata K."/>
            <person name="Arakawa K."/>
        </authorList>
    </citation>
    <scope>NUCLEOTIDE SEQUENCE</scope>
</reference>
<evidence type="ECO:0000259" key="4">
    <source>
        <dbReference type="Pfam" id="PF00097"/>
    </source>
</evidence>
<dbReference type="Gene3D" id="3.30.40.10">
    <property type="entry name" value="Zinc/RING finger domain, C3HC4 (zinc finger)"/>
    <property type="match status" value="1"/>
</dbReference>
<sequence>MVPKLSPFTQLAQIVLDGCYEQEYPDSVFQVPDSCPICITTMHWPEKRNCGHAYHKSGLLQHLDYSNTFPMCRTRFKDTQPIVVDTLLSPRKVGE</sequence>
<keyword evidence="6" id="KW-1185">Reference proteome</keyword>
<name>A0A8X6Y1Y7_9ARAC</name>
<organism evidence="5 6">
    <name type="scientific">Trichonephila inaurata madagascariensis</name>
    <dbReference type="NCBI Taxonomy" id="2747483"/>
    <lineage>
        <taxon>Eukaryota</taxon>
        <taxon>Metazoa</taxon>
        <taxon>Ecdysozoa</taxon>
        <taxon>Arthropoda</taxon>
        <taxon>Chelicerata</taxon>
        <taxon>Arachnida</taxon>
        <taxon>Araneae</taxon>
        <taxon>Araneomorphae</taxon>
        <taxon>Entelegynae</taxon>
        <taxon>Araneoidea</taxon>
        <taxon>Nephilidae</taxon>
        <taxon>Trichonephila</taxon>
        <taxon>Trichonephila inaurata</taxon>
    </lineage>
</organism>
<dbReference type="SUPFAM" id="SSF57850">
    <property type="entry name" value="RING/U-box"/>
    <property type="match status" value="1"/>
</dbReference>
<evidence type="ECO:0000256" key="3">
    <source>
        <dbReference type="ARBA" id="ARBA00022833"/>
    </source>
</evidence>
<keyword evidence="1" id="KW-0479">Metal-binding</keyword>
<protein>
    <recommendedName>
        <fullName evidence="4">Zinc finger C3HC4 RING-type domain-containing protein</fullName>
    </recommendedName>
</protein>
<gene>
    <name evidence="5" type="ORF">TNIN_98601</name>
</gene>
<dbReference type="Pfam" id="PF00097">
    <property type="entry name" value="zf-C3HC4"/>
    <property type="match status" value="1"/>
</dbReference>
<feature type="domain" description="Zinc finger C3HC4 RING-type" evidence="4">
    <location>
        <begin position="35"/>
        <end position="72"/>
    </location>
</feature>
<comment type="caution">
    <text evidence="5">The sequence shown here is derived from an EMBL/GenBank/DDBJ whole genome shotgun (WGS) entry which is preliminary data.</text>
</comment>
<keyword evidence="2" id="KW-0863">Zinc-finger</keyword>
<evidence type="ECO:0000256" key="2">
    <source>
        <dbReference type="ARBA" id="ARBA00022771"/>
    </source>
</evidence>